<organism evidence="2 3">
    <name type="scientific">[Ruminococcus] torques</name>
    <dbReference type="NCBI Taxonomy" id="33039"/>
    <lineage>
        <taxon>Bacteria</taxon>
        <taxon>Bacillati</taxon>
        <taxon>Bacillota</taxon>
        <taxon>Clostridia</taxon>
        <taxon>Lachnospirales</taxon>
        <taxon>Lachnospiraceae</taxon>
        <taxon>Mediterraneibacter</taxon>
    </lineage>
</organism>
<sequence length="100" mass="11801">MDKYTVKLYARAYQDLEEIYSYIANSLLEPDTALNMVDALETAILSLAQFPERGAIRRVGAYSNKDYRQLFLKNYTIVYRIVKQKKEVHVITIRYTPRFL</sequence>
<dbReference type="Pfam" id="PF05016">
    <property type="entry name" value="ParE_toxin"/>
    <property type="match status" value="1"/>
</dbReference>
<accession>A0A174DS15</accession>
<dbReference type="InterPro" id="IPR035093">
    <property type="entry name" value="RelE/ParE_toxin_dom_sf"/>
</dbReference>
<name>A0A174DS15_9FIRM</name>
<dbReference type="AlphaFoldDB" id="A0A174DS15"/>
<dbReference type="Gene3D" id="3.30.2310.20">
    <property type="entry name" value="RelE-like"/>
    <property type="match status" value="1"/>
</dbReference>
<evidence type="ECO:0000313" key="3">
    <source>
        <dbReference type="Proteomes" id="UP000095787"/>
    </source>
</evidence>
<dbReference type="RefSeq" id="WP_118188716.1">
    <property type="nucleotide sequence ID" value="NZ_CATZLF010000039.1"/>
</dbReference>
<evidence type="ECO:0000313" key="2">
    <source>
        <dbReference type="EMBL" id="CUO28351.1"/>
    </source>
</evidence>
<protein>
    <submittedName>
        <fullName evidence="2">Addiction module toxin, RelE/StbE family</fullName>
    </submittedName>
</protein>
<reference evidence="2 3" key="1">
    <citation type="submission" date="2015-09" db="EMBL/GenBank/DDBJ databases">
        <authorList>
            <consortium name="Pathogen Informatics"/>
        </authorList>
    </citation>
    <scope>NUCLEOTIDE SEQUENCE [LARGE SCALE GENOMIC DNA]</scope>
    <source>
        <strain evidence="2 3">2789STDY5834841</strain>
    </source>
</reference>
<keyword evidence="1" id="KW-1277">Toxin-antitoxin system</keyword>
<dbReference type="EMBL" id="CYZO01000029">
    <property type="protein sequence ID" value="CUO28351.1"/>
    <property type="molecule type" value="Genomic_DNA"/>
</dbReference>
<dbReference type="Proteomes" id="UP000095787">
    <property type="component" value="Unassembled WGS sequence"/>
</dbReference>
<proteinExistence type="predicted"/>
<dbReference type="InterPro" id="IPR007712">
    <property type="entry name" value="RelE/ParE_toxin"/>
</dbReference>
<gene>
    <name evidence="2" type="ORF">ERS852456_02118</name>
</gene>
<dbReference type="NCBIfam" id="TIGR02385">
    <property type="entry name" value="RelE_StbE"/>
    <property type="match status" value="1"/>
</dbReference>
<evidence type="ECO:0000256" key="1">
    <source>
        <dbReference type="ARBA" id="ARBA00022649"/>
    </source>
</evidence>